<dbReference type="GO" id="GO:0006817">
    <property type="term" value="P:phosphate ion transport"/>
    <property type="evidence" value="ECO:0007669"/>
    <property type="project" value="TreeGrafter"/>
</dbReference>
<comment type="similarity">
    <text evidence="2">Belongs to the SYG1 (TC 2.A.94) family.</text>
</comment>
<dbReference type="GO" id="GO:0005886">
    <property type="term" value="C:plasma membrane"/>
    <property type="evidence" value="ECO:0007669"/>
    <property type="project" value="TreeGrafter"/>
</dbReference>
<dbReference type="InterPro" id="IPR004342">
    <property type="entry name" value="EXS_C"/>
</dbReference>
<evidence type="ECO:0000256" key="2">
    <source>
        <dbReference type="ARBA" id="ARBA00009665"/>
    </source>
</evidence>
<dbReference type="PANTHER" id="PTHR10783:SF103">
    <property type="entry name" value="SOLUTE CARRIER FAMILY 53 MEMBER 1"/>
    <property type="match status" value="1"/>
</dbReference>
<comment type="caution">
    <text evidence="10">The sequence shown here is derived from an EMBL/GenBank/DDBJ whole genome shotgun (WGS) entry which is preliminary data.</text>
</comment>
<keyword evidence="4 7" id="KW-1133">Transmembrane helix</keyword>
<dbReference type="EMBL" id="JAWIZZ010000035">
    <property type="protein sequence ID" value="KAK5781506.1"/>
    <property type="molecule type" value="Genomic_DNA"/>
</dbReference>
<dbReference type="PROSITE" id="PS51382">
    <property type="entry name" value="SPX"/>
    <property type="match status" value="1"/>
</dbReference>
<name>A0AAN7W582_9SACH</name>
<dbReference type="GO" id="GO:0000822">
    <property type="term" value="F:inositol hexakisphosphate binding"/>
    <property type="evidence" value="ECO:0007669"/>
    <property type="project" value="TreeGrafter"/>
</dbReference>
<evidence type="ECO:0000313" key="11">
    <source>
        <dbReference type="Proteomes" id="UP001306508"/>
    </source>
</evidence>
<comment type="subcellular location">
    <subcellularLocation>
        <location evidence="1">Membrane</location>
        <topology evidence="1">Multi-pass membrane protein</topology>
    </subcellularLocation>
</comment>
<evidence type="ECO:0000313" key="10">
    <source>
        <dbReference type="EMBL" id="KAK5781506.1"/>
    </source>
</evidence>
<feature type="domain" description="EXS" evidence="8">
    <location>
        <begin position="669"/>
        <end position="879"/>
    </location>
</feature>
<proteinExistence type="inferred from homology"/>
<reference evidence="11" key="1">
    <citation type="submission" date="2023-07" db="EMBL/GenBank/DDBJ databases">
        <title>A draft genome of Kazachstania heterogenica Y-27499.</title>
        <authorList>
            <person name="Donic C."/>
            <person name="Kralova J.S."/>
            <person name="Fidel L."/>
            <person name="Ben-Dor S."/>
            <person name="Jung S."/>
        </authorList>
    </citation>
    <scope>NUCLEOTIDE SEQUENCE [LARGE SCALE GENOMIC DNA]</scope>
    <source>
        <strain evidence="11">Y27499</strain>
    </source>
</reference>
<gene>
    <name evidence="10" type="ORF">RI543_001054</name>
</gene>
<evidence type="ECO:0000256" key="5">
    <source>
        <dbReference type="ARBA" id="ARBA00023136"/>
    </source>
</evidence>
<feature type="transmembrane region" description="Helical" evidence="7">
    <location>
        <begin position="463"/>
        <end position="484"/>
    </location>
</feature>
<keyword evidence="5 7" id="KW-0472">Membrane</keyword>
<sequence length="959" mass="111033">MKFADHLTESAIPEWKDKYIDYKLGKKKLKYHYGKFPKDPTRIVSNAESSAVPINDKTTKLNENGNSMKDSILSSSYNHYYYRDFSNNKGINDNYTSFQKHAIKDFIEMWLISQELTKCNDFYQWLLDEAKKKFSILQSQLQIYNLQKQMYQNEYLNANDNSNLNLNIINSSSGTGGSSGCNNVEDKKSNDDILSFRHVSLATTVSSSPNDQISLILSNSNNNNNCQNELYGSISNCKRKTKNEDSLGFKIKDFLKQNMLWPSWPEKSSQWRDLLTYRNSQLKRSRDQTNIQSGIHTVKETFAYDNIIQNSEITLKQAQNLLGDALLEYYLYLQMIKTFRDTNVTGFRKMVKKFDKTLQTIELDKFMKFAKDNYSIFKHVSINIQLLAQQMQQNTSNQPNTDLTATNPKDDPILWWETKIKQWYINDLTNSPSDVKKHSKLLKKFIVEYTLTEQIIHRNNRSIIQMSTACLFLGISVTLFVYILSLSFASPQTSYVHKILFPLWGGWFMVLLMLFLFQIDCFIWHRNGINYRFIMLGETRTKNGTKLFNNDFATTGVPLQLYTIMFFVLWGSICAALSYKYERLIPWSYVCLCGTVLLYILPKDMIPYWDKVVSTRKWLFIRIIRLVLAPLYPVEFGDFFLGDIFCSLTYSMSDIAMFSCLVATNEKGLCGSSHSKTMGILSCLPSYWRLLQCLRRYTDSGDKFPHLFNGAKYICGIAYNASLCAYRMAHRSPEARTPFIVCALINAIFTSTWDIVFDWSLLQPSKHNLFLRDDLYLAGKKNWKDGTYDGKRKLVYYVAMVWNVMVRFQWIVWAIAPSTIQQSAATSFVIAFVEVLRRFIWIIFRVENEHVANVHLFKVSSDAPLPYPVIVNPDIDIELDNYVSSGNHSIKSTLSSHRDHLDSDVSELSSAYHPMIRRKVSMFGSFSKTIPWAHATDFQRPVITISDGNDDMRESDSDS</sequence>
<dbReference type="PROSITE" id="PS51380">
    <property type="entry name" value="EXS"/>
    <property type="match status" value="1"/>
</dbReference>
<dbReference type="Proteomes" id="UP001306508">
    <property type="component" value="Unassembled WGS sequence"/>
</dbReference>
<evidence type="ECO:0000256" key="7">
    <source>
        <dbReference type="SAM" id="Phobius"/>
    </source>
</evidence>
<evidence type="ECO:0000259" key="9">
    <source>
        <dbReference type="PROSITE" id="PS51382"/>
    </source>
</evidence>
<keyword evidence="6" id="KW-0175">Coiled coil</keyword>
<organism evidence="10 11">
    <name type="scientific">Arxiozyma heterogenica</name>
    <dbReference type="NCBI Taxonomy" id="278026"/>
    <lineage>
        <taxon>Eukaryota</taxon>
        <taxon>Fungi</taxon>
        <taxon>Dikarya</taxon>
        <taxon>Ascomycota</taxon>
        <taxon>Saccharomycotina</taxon>
        <taxon>Saccharomycetes</taxon>
        <taxon>Saccharomycetales</taxon>
        <taxon>Saccharomycetaceae</taxon>
        <taxon>Arxiozyma</taxon>
    </lineage>
</organism>
<accession>A0AAN7W582</accession>
<feature type="transmembrane region" description="Helical" evidence="7">
    <location>
        <begin position="504"/>
        <end position="525"/>
    </location>
</feature>
<dbReference type="InterPro" id="IPR004331">
    <property type="entry name" value="SPX_dom"/>
</dbReference>
<keyword evidence="3 7" id="KW-0812">Transmembrane</keyword>
<dbReference type="GO" id="GO:0016036">
    <property type="term" value="P:cellular response to phosphate starvation"/>
    <property type="evidence" value="ECO:0007669"/>
    <property type="project" value="TreeGrafter"/>
</dbReference>
<dbReference type="Pfam" id="PF03105">
    <property type="entry name" value="SPX"/>
    <property type="match status" value="1"/>
</dbReference>
<protein>
    <submittedName>
        <fullName evidence="10">Uncharacterized protein</fullName>
    </submittedName>
</protein>
<dbReference type="PANTHER" id="PTHR10783">
    <property type="entry name" value="XENOTROPIC AND POLYTROPIC RETROVIRUS RECEPTOR 1-RELATED"/>
    <property type="match status" value="1"/>
</dbReference>
<evidence type="ECO:0000256" key="6">
    <source>
        <dbReference type="SAM" id="Coils"/>
    </source>
</evidence>
<dbReference type="CDD" id="cd14475">
    <property type="entry name" value="SPX_SYG1_like"/>
    <property type="match status" value="1"/>
</dbReference>
<keyword evidence="11" id="KW-1185">Reference proteome</keyword>
<evidence type="ECO:0000259" key="8">
    <source>
        <dbReference type="PROSITE" id="PS51380"/>
    </source>
</evidence>
<feature type="coiled-coil region" evidence="6">
    <location>
        <begin position="127"/>
        <end position="161"/>
    </location>
</feature>
<feature type="domain" description="SPX" evidence="9">
    <location>
        <begin position="1"/>
        <end position="368"/>
    </location>
</feature>
<evidence type="ECO:0000256" key="3">
    <source>
        <dbReference type="ARBA" id="ARBA00022692"/>
    </source>
</evidence>
<dbReference type="AlphaFoldDB" id="A0AAN7W582"/>
<dbReference type="Pfam" id="PF03124">
    <property type="entry name" value="EXS"/>
    <property type="match status" value="1"/>
</dbReference>
<evidence type="ECO:0000256" key="4">
    <source>
        <dbReference type="ARBA" id="ARBA00022989"/>
    </source>
</evidence>
<feature type="transmembrane region" description="Helical" evidence="7">
    <location>
        <begin position="794"/>
        <end position="816"/>
    </location>
</feature>
<evidence type="ECO:0000256" key="1">
    <source>
        <dbReference type="ARBA" id="ARBA00004141"/>
    </source>
</evidence>
<feature type="transmembrane region" description="Helical" evidence="7">
    <location>
        <begin position="584"/>
        <end position="601"/>
    </location>
</feature>
<dbReference type="GO" id="GO:0005794">
    <property type="term" value="C:Golgi apparatus"/>
    <property type="evidence" value="ECO:0007669"/>
    <property type="project" value="TreeGrafter"/>
</dbReference>